<evidence type="ECO:0000313" key="2">
    <source>
        <dbReference type="EMBL" id="MPC52322.1"/>
    </source>
</evidence>
<dbReference type="EMBL" id="VSRR010010784">
    <property type="protein sequence ID" value="MPC52322.1"/>
    <property type="molecule type" value="Genomic_DNA"/>
</dbReference>
<feature type="compositionally biased region" description="Polar residues" evidence="1">
    <location>
        <begin position="74"/>
        <end position="83"/>
    </location>
</feature>
<name>A0A5B7G0A0_PORTR</name>
<accession>A0A5B7G0A0</accession>
<proteinExistence type="predicted"/>
<gene>
    <name evidence="2" type="ORF">E2C01_046187</name>
</gene>
<feature type="region of interest" description="Disordered" evidence="1">
    <location>
        <begin position="61"/>
        <end position="104"/>
    </location>
</feature>
<organism evidence="2 3">
    <name type="scientific">Portunus trituberculatus</name>
    <name type="common">Swimming crab</name>
    <name type="synonym">Neptunus trituberculatus</name>
    <dbReference type="NCBI Taxonomy" id="210409"/>
    <lineage>
        <taxon>Eukaryota</taxon>
        <taxon>Metazoa</taxon>
        <taxon>Ecdysozoa</taxon>
        <taxon>Arthropoda</taxon>
        <taxon>Crustacea</taxon>
        <taxon>Multicrustacea</taxon>
        <taxon>Malacostraca</taxon>
        <taxon>Eumalacostraca</taxon>
        <taxon>Eucarida</taxon>
        <taxon>Decapoda</taxon>
        <taxon>Pleocyemata</taxon>
        <taxon>Brachyura</taxon>
        <taxon>Eubrachyura</taxon>
        <taxon>Portunoidea</taxon>
        <taxon>Portunidae</taxon>
        <taxon>Portuninae</taxon>
        <taxon>Portunus</taxon>
    </lineage>
</organism>
<dbReference type="AlphaFoldDB" id="A0A5B7G0A0"/>
<protein>
    <submittedName>
        <fullName evidence="2">Uncharacterized protein</fullName>
    </submittedName>
</protein>
<evidence type="ECO:0000256" key="1">
    <source>
        <dbReference type="SAM" id="MobiDB-lite"/>
    </source>
</evidence>
<dbReference type="Proteomes" id="UP000324222">
    <property type="component" value="Unassembled WGS sequence"/>
</dbReference>
<evidence type="ECO:0000313" key="3">
    <source>
        <dbReference type="Proteomes" id="UP000324222"/>
    </source>
</evidence>
<comment type="caution">
    <text evidence="2">The sequence shown here is derived from an EMBL/GenBank/DDBJ whole genome shotgun (WGS) entry which is preliminary data.</text>
</comment>
<sequence length="104" mass="11090">MGTRLPAATHVTAATTTIQRRAGTGILARGEGRRCLIRLARTLPVTSPEHLYADTVHCVGRPAGGGGTEKTDTRSLTTINSPPLWNGARDGRRTDLETDRLTGN</sequence>
<reference evidence="2 3" key="1">
    <citation type="submission" date="2019-05" db="EMBL/GenBank/DDBJ databases">
        <title>Another draft genome of Portunus trituberculatus and its Hox gene families provides insights of decapod evolution.</title>
        <authorList>
            <person name="Jeong J.-H."/>
            <person name="Song I."/>
            <person name="Kim S."/>
            <person name="Choi T."/>
            <person name="Kim D."/>
            <person name="Ryu S."/>
            <person name="Kim W."/>
        </authorList>
    </citation>
    <scope>NUCLEOTIDE SEQUENCE [LARGE SCALE GENOMIC DNA]</scope>
    <source>
        <tissue evidence="2">Muscle</tissue>
    </source>
</reference>
<feature type="compositionally biased region" description="Basic and acidic residues" evidence="1">
    <location>
        <begin position="89"/>
        <end position="104"/>
    </location>
</feature>
<keyword evidence="3" id="KW-1185">Reference proteome</keyword>